<dbReference type="Proteomes" id="UP001206983">
    <property type="component" value="Unassembled WGS sequence"/>
</dbReference>
<dbReference type="InterPro" id="IPR013561">
    <property type="entry name" value="FilR1_middle_dom"/>
</dbReference>
<protein>
    <recommendedName>
        <fullName evidence="5">Transcriptional regulator</fullName>
    </recommendedName>
</protein>
<dbReference type="RefSeq" id="WP_256623797.1">
    <property type="nucleotide sequence ID" value="NZ_JTEO01000011.1"/>
</dbReference>
<accession>A0AAE3KYD0</accession>
<evidence type="ECO:0008006" key="5">
    <source>
        <dbReference type="Google" id="ProtNLM"/>
    </source>
</evidence>
<feature type="domain" description="Methanogenesis regulatory protein FilR1 middle" evidence="1">
    <location>
        <begin position="131"/>
        <end position="254"/>
    </location>
</feature>
<dbReference type="InterPro" id="IPR036388">
    <property type="entry name" value="WH-like_DNA-bd_sf"/>
</dbReference>
<name>A0AAE3KYD0_9EURY</name>
<proteinExistence type="predicted"/>
<evidence type="ECO:0000313" key="3">
    <source>
        <dbReference type="EMBL" id="MCQ6963875.1"/>
    </source>
</evidence>
<evidence type="ECO:0000313" key="4">
    <source>
        <dbReference type="Proteomes" id="UP001206983"/>
    </source>
</evidence>
<reference evidence="3 4" key="1">
    <citation type="journal article" date="2011" name="Appl. Environ. Microbiol.">
        <title>Methanogenic archaea isolated from Taiwan's Chelungpu fault.</title>
        <authorList>
            <person name="Wu S.Y."/>
            <person name="Lai M.C."/>
        </authorList>
    </citation>
    <scope>NUCLEOTIDE SEQUENCE [LARGE SCALE GENOMIC DNA]</scope>
    <source>
        <strain evidence="3 4">St545Mb</strain>
    </source>
</reference>
<dbReference type="EMBL" id="JTEO01000011">
    <property type="protein sequence ID" value="MCQ6963875.1"/>
    <property type="molecule type" value="Genomic_DNA"/>
</dbReference>
<comment type="caution">
    <text evidence="3">The sequence shown here is derived from an EMBL/GenBank/DDBJ whole genome shotgun (WGS) entry which is preliminary data.</text>
</comment>
<sequence length="261" mass="30421">MKRPIVEILLLSEKRKNVLLLLQAGPKEMQELIGAVDTTRTILLPQMKVLKESHLISQHDDTYELTTIGKLIVEKMADFLGTAEMFGENSDYLGTHNIDFIPQHLLKELPEIGSCEIVNIPLYNIFDQDIELLQKALRSKRWLEITSVLYPTFYEFYAQMIENEIDTSVIITQEFYDKAKKEYYHQFKDIINLKLITLYLYPEKLDFTSFILAGECMSFRLFTNEGEFDHRKMQICGPAVPGGGKELFEYYRQRSTLIIDI</sequence>
<keyword evidence="4" id="KW-1185">Reference proteome</keyword>
<dbReference type="AlphaFoldDB" id="A0AAE3KYD0"/>
<feature type="domain" description="HVO-A0261-like N-terminal" evidence="2">
    <location>
        <begin position="6"/>
        <end position="84"/>
    </location>
</feature>
<organism evidence="3 4">
    <name type="scientific">Methanolobus chelungpuianus</name>
    <dbReference type="NCBI Taxonomy" id="502115"/>
    <lineage>
        <taxon>Archaea</taxon>
        <taxon>Methanobacteriati</taxon>
        <taxon>Methanobacteriota</taxon>
        <taxon>Stenosarchaea group</taxon>
        <taxon>Methanomicrobia</taxon>
        <taxon>Methanosarcinales</taxon>
        <taxon>Methanosarcinaceae</taxon>
        <taxon>Methanolobus</taxon>
    </lineage>
</organism>
<evidence type="ECO:0000259" key="2">
    <source>
        <dbReference type="Pfam" id="PF25213"/>
    </source>
</evidence>
<dbReference type="PIRSF" id="PIRSF006692">
    <property type="entry name" value="TF_HTH_AF0396_prd"/>
    <property type="match status" value="1"/>
</dbReference>
<dbReference type="SUPFAM" id="SSF46785">
    <property type="entry name" value="Winged helix' DNA-binding domain"/>
    <property type="match status" value="1"/>
</dbReference>
<evidence type="ECO:0000259" key="1">
    <source>
        <dbReference type="Pfam" id="PF08350"/>
    </source>
</evidence>
<gene>
    <name evidence="3" type="ORF">PV02_12545</name>
</gene>
<dbReference type="Pfam" id="PF08350">
    <property type="entry name" value="FilR1_middle"/>
    <property type="match status" value="1"/>
</dbReference>
<dbReference type="Pfam" id="PF25213">
    <property type="entry name" value="HVO_A0261_N"/>
    <property type="match status" value="1"/>
</dbReference>
<dbReference type="Gene3D" id="1.10.10.10">
    <property type="entry name" value="Winged helix-like DNA-binding domain superfamily/Winged helix DNA-binding domain"/>
    <property type="match status" value="1"/>
</dbReference>
<dbReference type="InterPro" id="IPR016490">
    <property type="entry name" value="Tscrpt_reg_HTH_AF0396-typ3"/>
</dbReference>
<dbReference type="InterPro" id="IPR057527">
    <property type="entry name" value="HVO_A0261-like_N"/>
</dbReference>
<dbReference type="InterPro" id="IPR036390">
    <property type="entry name" value="WH_DNA-bd_sf"/>
</dbReference>